<dbReference type="InterPro" id="IPR020846">
    <property type="entry name" value="MFS_dom"/>
</dbReference>
<evidence type="ECO:0000313" key="7">
    <source>
        <dbReference type="EMBL" id="KAK7083076.1"/>
    </source>
</evidence>
<keyword evidence="4 5" id="KW-0472">Membrane</keyword>
<feature type="transmembrane region" description="Helical" evidence="5">
    <location>
        <begin position="485"/>
        <end position="508"/>
    </location>
</feature>
<comment type="subcellular location">
    <subcellularLocation>
        <location evidence="1">Membrane</location>
        <topology evidence="1">Multi-pass membrane protein</topology>
    </subcellularLocation>
</comment>
<dbReference type="CDD" id="cd17317">
    <property type="entry name" value="MFS_SLC22"/>
    <property type="match status" value="1"/>
</dbReference>
<dbReference type="SUPFAM" id="SSF103473">
    <property type="entry name" value="MFS general substrate transporter"/>
    <property type="match status" value="1"/>
</dbReference>
<accession>A0AAN9A6Z8</accession>
<comment type="caution">
    <text evidence="7">The sequence shown here is derived from an EMBL/GenBank/DDBJ whole genome shotgun (WGS) entry which is preliminary data.</text>
</comment>
<feature type="transmembrane region" description="Helical" evidence="5">
    <location>
        <begin position="144"/>
        <end position="162"/>
    </location>
</feature>
<feature type="transmembrane region" description="Helical" evidence="5">
    <location>
        <begin position="199"/>
        <end position="219"/>
    </location>
</feature>
<dbReference type="PROSITE" id="PS00216">
    <property type="entry name" value="SUGAR_TRANSPORT_1"/>
    <property type="match status" value="1"/>
</dbReference>
<proteinExistence type="predicted"/>
<dbReference type="Pfam" id="PF00083">
    <property type="entry name" value="Sugar_tr"/>
    <property type="match status" value="1"/>
</dbReference>
<feature type="transmembrane region" description="Helical" evidence="5">
    <location>
        <begin position="371"/>
        <end position="392"/>
    </location>
</feature>
<dbReference type="GO" id="GO:0022857">
    <property type="term" value="F:transmembrane transporter activity"/>
    <property type="evidence" value="ECO:0007669"/>
    <property type="project" value="InterPro"/>
</dbReference>
<evidence type="ECO:0000256" key="2">
    <source>
        <dbReference type="ARBA" id="ARBA00022692"/>
    </source>
</evidence>
<dbReference type="PANTHER" id="PTHR24064">
    <property type="entry name" value="SOLUTE CARRIER FAMILY 22 MEMBER"/>
    <property type="match status" value="1"/>
</dbReference>
<evidence type="ECO:0000313" key="8">
    <source>
        <dbReference type="Proteomes" id="UP001381693"/>
    </source>
</evidence>
<keyword evidence="2 5" id="KW-0812">Transmembrane</keyword>
<sequence>MGSSKFDGLLIQLGTGKWNIFYFAIVCWYTFFLPGQILSVIFAAPSVSFTCVIPEGEADIAPPQNSLESCKYMVNSSRSGGWEEKPCSEWNFDNTSDVTLTTEFQLVCGRSYFRSAYHGIFMLGNLFGPAIGGVISDRYGRRRVVISGGLLFSGLSLGLAFVHHFPLILTIRFLMGFCHLPTAYILALEITEPKLRSYVGILLALPWALGTMAYPGIAYIIRDWYWLQVTMALPLVFLLPAAWLLDESPRWLIVRGRHEEALGIIQKAARWNKVKLPPQAELRGLMKDIQLESKLAAGGGSANSLTEVERLHVDQTHEERDSKVSCLNKCGLCSTRYIRIVTFVMTFTFFVSSLVFYGLSLSAKNFSANVYIYIFLGGLAEVPAYSLTSIIVARFGRRLSLAVCFFFCGVSLIVLIITPTDISWMVILLAMVGKLGISSAGQMVYLYLSELYPTEYRLQGLGTAILAQRIGSILAPLSVQILGPLAWWAPSVLMGILALLAGMATLFLPETLGAILPDTLPDLEELFSKNKKRAAMVH</sequence>
<dbReference type="AlphaFoldDB" id="A0AAN9A6Z8"/>
<name>A0AAN9A6Z8_HALRR</name>
<feature type="transmembrane region" description="Helical" evidence="5">
    <location>
        <begin position="399"/>
        <end position="418"/>
    </location>
</feature>
<keyword evidence="8" id="KW-1185">Reference proteome</keyword>
<feature type="transmembrane region" description="Helical" evidence="5">
    <location>
        <begin position="20"/>
        <end position="44"/>
    </location>
</feature>
<feature type="transmembrane region" description="Helical" evidence="5">
    <location>
        <begin position="337"/>
        <end position="359"/>
    </location>
</feature>
<protein>
    <recommendedName>
        <fullName evidence="6">Major facilitator superfamily (MFS) profile domain-containing protein</fullName>
    </recommendedName>
</protein>
<dbReference type="EMBL" id="JAXCGZ010003815">
    <property type="protein sequence ID" value="KAK7083076.1"/>
    <property type="molecule type" value="Genomic_DNA"/>
</dbReference>
<evidence type="ECO:0000256" key="1">
    <source>
        <dbReference type="ARBA" id="ARBA00004141"/>
    </source>
</evidence>
<evidence type="ECO:0000256" key="4">
    <source>
        <dbReference type="ARBA" id="ARBA00023136"/>
    </source>
</evidence>
<dbReference type="Gene3D" id="1.20.1250.20">
    <property type="entry name" value="MFS general substrate transporter like domains"/>
    <property type="match status" value="1"/>
</dbReference>
<feature type="transmembrane region" description="Helical" evidence="5">
    <location>
        <begin position="225"/>
        <end position="245"/>
    </location>
</feature>
<dbReference type="InterPro" id="IPR036259">
    <property type="entry name" value="MFS_trans_sf"/>
</dbReference>
<dbReference type="PROSITE" id="PS50850">
    <property type="entry name" value="MFS"/>
    <property type="match status" value="1"/>
</dbReference>
<organism evidence="7 8">
    <name type="scientific">Halocaridina rubra</name>
    <name type="common">Hawaiian red shrimp</name>
    <dbReference type="NCBI Taxonomy" id="373956"/>
    <lineage>
        <taxon>Eukaryota</taxon>
        <taxon>Metazoa</taxon>
        <taxon>Ecdysozoa</taxon>
        <taxon>Arthropoda</taxon>
        <taxon>Crustacea</taxon>
        <taxon>Multicrustacea</taxon>
        <taxon>Malacostraca</taxon>
        <taxon>Eumalacostraca</taxon>
        <taxon>Eucarida</taxon>
        <taxon>Decapoda</taxon>
        <taxon>Pleocyemata</taxon>
        <taxon>Caridea</taxon>
        <taxon>Atyoidea</taxon>
        <taxon>Atyidae</taxon>
        <taxon>Halocaridina</taxon>
    </lineage>
</organism>
<evidence type="ECO:0000256" key="5">
    <source>
        <dbReference type="SAM" id="Phobius"/>
    </source>
</evidence>
<keyword evidence="3 5" id="KW-1133">Transmembrane helix</keyword>
<feature type="transmembrane region" description="Helical" evidence="5">
    <location>
        <begin position="460"/>
        <end position="479"/>
    </location>
</feature>
<dbReference type="GO" id="GO:0016020">
    <property type="term" value="C:membrane"/>
    <property type="evidence" value="ECO:0007669"/>
    <property type="project" value="UniProtKB-SubCell"/>
</dbReference>
<feature type="transmembrane region" description="Helical" evidence="5">
    <location>
        <begin position="424"/>
        <end position="448"/>
    </location>
</feature>
<reference evidence="7 8" key="1">
    <citation type="submission" date="2023-11" db="EMBL/GenBank/DDBJ databases">
        <title>Halocaridina rubra genome assembly.</title>
        <authorList>
            <person name="Smith C."/>
        </authorList>
    </citation>
    <scope>NUCLEOTIDE SEQUENCE [LARGE SCALE GENOMIC DNA]</scope>
    <source>
        <strain evidence="7">EP-1</strain>
        <tissue evidence="7">Whole</tissue>
    </source>
</reference>
<dbReference type="Proteomes" id="UP001381693">
    <property type="component" value="Unassembled WGS sequence"/>
</dbReference>
<dbReference type="InterPro" id="IPR005829">
    <property type="entry name" value="Sugar_transporter_CS"/>
</dbReference>
<gene>
    <name evidence="7" type="ORF">SK128_012595</name>
</gene>
<dbReference type="InterPro" id="IPR005828">
    <property type="entry name" value="MFS_sugar_transport-like"/>
</dbReference>
<feature type="domain" description="Major facilitator superfamily (MFS) profile" evidence="6">
    <location>
        <begin position="23"/>
        <end position="513"/>
    </location>
</feature>
<evidence type="ECO:0000259" key="6">
    <source>
        <dbReference type="PROSITE" id="PS50850"/>
    </source>
</evidence>
<evidence type="ECO:0000256" key="3">
    <source>
        <dbReference type="ARBA" id="ARBA00022989"/>
    </source>
</evidence>
<feature type="transmembrane region" description="Helical" evidence="5">
    <location>
        <begin position="168"/>
        <end position="187"/>
    </location>
</feature>